<accession>A0A183N7N1</accession>
<proteinExistence type="predicted"/>
<sequence length="493" mass="56893">MEVAKRIGLQPVGWIFTDLVAQNSSGNGVVKHFRGTVDTFFLSAEECITAAHLQNLHPNICRLSPDGCFGSKFTTVVVTGDASNHIHFEAYQVSNQAMALVKDNILVPTYDAPELGYVKETTKEQFVPEVFYANYDLLPLPASEFKKLLLMCTSDVQFQFNNTIYRQIDGVAMGSPLGPILADIFMGYLENMLLKQTISETTEYSIYVDDTFIVCNNKQHEIRMLKHFNNAHPNIQFTMEHEQNDMFHFLDVAIKRRRDGTVQRSLYRKSTWNGIYLNFNSFCPLSYKKALVKTLFYRAERICTTDKLEEELVKVEKCLRDNFYPQKFIDEYKKRKENNIEVITVNKKPISININFKGDEVANTINRRLNTALARTYPAAKLQILYKTTCSITQSKVDKHPFHTKDKYGNRVTRVARPLPVEFLLTNMPTAFPIEPFYTMAKFPDDFPTDFQFPIENRECLGQIQVSLIYIYMHAIIVFAFLDNDSLTYQMKL</sequence>
<dbReference type="AlphaFoldDB" id="A0A183N7N1"/>
<evidence type="ECO:0000313" key="2">
    <source>
        <dbReference type="Proteomes" id="UP000277204"/>
    </source>
</evidence>
<dbReference type="GO" id="GO:0031625">
    <property type="term" value="F:ubiquitin protein ligase binding"/>
    <property type="evidence" value="ECO:0007669"/>
    <property type="project" value="TreeGrafter"/>
</dbReference>
<dbReference type="InterPro" id="IPR058912">
    <property type="entry name" value="HTH_animal"/>
</dbReference>
<dbReference type="STRING" id="48269.A0A183N7N1"/>
<dbReference type="Pfam" id="PF26215">
    <property type="entry name" value="HTH_animal"/>
    <property type="match status" value="1"/>
</dbReference>
<dbReference type="Pfam" id="PF00078">
    <property type="entry name" value="RVT_1"/>
    <property type="match status" value="1"/>
</dbReference>
<dbReference type="Proteomes" id="UP000277204">
    <property type="component" value="Unassembled WGS sequence"/>
</dbReference>
<dbReference type="CDD" id="cd08061">
    <property type="entry name" value="MPN_NPL4"/>
    <property type="match status" value="1"/>
</dbReference>
<protein>
    <submittedName>
        <fullName evidence="1">Uncharacterized protein</fullName>
    </submittedName>
</protein>
<dbReference type="PANTHER" id="PTHR12710">
    <property type="entry name" value="NUCLEAR PROTEIN LOCALIZATION 4"/>
    <property type="match status" value="1"/>
</dbReference>
<dbReference type="InterPro" id="IPR016563">
    <property type="entry name" value="Npl4"/>
</dbReference>
<dbReference type="Pfam" id="PF05021">
    <property type="entry name" value="NPL4"/>
    <property type="match status" value="2"/>
</dbReference>
<reference evidence="1 2" key="1">
    <citation type="submission" date="2018-11" db="EMBL/GenBank/DDBJ databases">
        <authorList>
            <consortium name="Pathogen Informatics"/>
        </authorList>
    </citation>
    <scope>NUCLEOTIDE SEQUENCE [LARGE SCALE GENOMIC DNA]</scope>
    <source>
        <strain evidence="1 2">Zambia</strain>
    </source>
</reference>
<keyword evidence="2" id="KW-1185">Reference proteome</keyword>
<dbReference type="PROSITE" id="PS50878">
    <property type="entry name" value="RT_POL"/>
    <property type="match status" value="1"/>
</dbReference>
<dbReference type="GO" id="GO:0043130">
    <property type="term" value="F:ubiquitin binding"/>
    <property type="evidence" value="ECO:0007669"/>
    <property type="project" value="TreeGrafter"/>
</dbReference>
<organism evidence="1 2">
    <name type="scientific">Schistosoma margrebowiei</name>
    <dbReference type="NCBI Taxonomy" id="48269"/>
    <lineage>
        <taxon>Eukaryota</taxon>
        <taxon>Metazoa</taxon>
        <taxon>Spiralia</taxon>
        <taxon>Lophotrochozoa</taxon>
        <taxon>Platyhelminthes</taxon>
        <taxon>Trematoda</taxon>
        <taxon>Digenea</taxon>
        <taxon>Strigeidida</taxon>
        <taxon>Schistosomatoidea</taxon>
        <taxon>Schistosomatidae</taxon>
        <taxon>Schistosoma</taxon>
    </lineage>
</organism>
<dbReference type="GO" id="GO:0006511">
    <property type="term" value="P:ubiquitin-dependent protein catabolic process"/>
    <property type="evidence" value="ECO:0007669"/>
    <property type="project" value="InterPro"/>
</dbReference>
<evidence type="ECO:0000313" key="1">
    <source>
        <dbReference type="EMBL" id="VDP50727.1"/>
    </source>
</evidence>
<dbReference type="EMBL" id="UZAI01020298">
    <property type="protein sequence ID" value="VDP50727.1"/>
    <property type="molecule type" value="Genomic_DNA"/>
</dbReference>
<gene>
    <name evidence="1" type="ORF">SMRZ_LOCUS24306</name>
</gene>
<name>A0A183N7N1_9TREM</name>
<dbReference type="PANTHER" id="PTHR12710:SF0">
    <property type="entry name" value="NUCLEAR PROTEIN LOCALIZATION PROTEIN 4 HOMOLOG"/>
    <property type="match status" value="1"/>
</dbReference>
<dbReference type="InterPro" id="IPR000477">
    <property type="entry name" value="RT_dom"/>
</dbReference>
<dbReference type="InterPro" id="IPR007717">
    <property type="entry name" value="NPL4_C"/>
</dbReference>
<dbReference type="GO" id="GO:0005634">
    <property type="term" value="C:nucleus"/>
    <property type="evidence" value="ECO:0007669"/>
    <property type="project" value="TreeGrafter"/>
</dbReference>
<dbReference type="CDD" id="cd00304">
    <property type="entry name" value="RT_like"/>
    <property type="match status" value="1"/>
</dbReference>